<feature type="compositionally biased region" description="Acidic residues" evidence="1">
    <location>
        <begin position="203"/>
        <end position="226"/>
    </location>
</feature>
<dbReference type="Proteomes" id="UP000007148">
    <property type="component" value="Unassembled WGS sequence"/>
</dbReference>
<dbReference type="AlphaFoldDB" id="G4TJM7"/>
<feature type="compositionally biased region" description="Basic residues" evidence="1">
    <location>
        <begin position="190"/>
        <end position="199"/>
    </location>
</feature>
<evidence type="ECO:0000256" key="1">
    <source>
        <dbReference type="SAM" id="MobiDB-lite"/>
    </source>
</evidence>
<evidence type="ECO:0000313" key="3">
    <source>
        <dbReference type="Proteomes" id="UP000007148"/>
    </source>
</evidence>
<gene>
    <name evidence="2" type="ORF">PIIN_05457</name>
</gene>
<sequence>MASPMLDIPYDEYLLPEFSDTLEQPLGHVDSLISMMTAHAIHEPTVYRKPPRCIILPEDCEAVEIRPIYLNKSEHTQLGEAITFPTIPYPFVHPSPSTYPQCNSMATLSDMMYTTTLESSVSPPSSTWASDTATSFGSDLGSPFEFDLDFGSPASSPRRMAKTRANQTYGVPTYSPPSSLLPSSSPPPRTPKKTGTKRRSSVDDEDYSEEESEYESDAVSSDSDEEYTSRASSRVVSPVKSRKRQTSTSSTPKRKRAVREELEHAPLGKYECGLIVEYVSKSSRMTIKGLDAPPVGSICPMRCVNRTDLKRHQEAGWHSAYKWCCPFCGSVICNRKDACKRHVETSCKGAPKGGNVWCDLLQTQGLVFKPATKTRSRKRVKKLDDDEY</sequence>
<organism evidence="2 3">
    <name type="scientific">Serendipita indica (strain DSM 11827)</name>
    <name type="common">Root endophyte fungus</name>
    <name type="synonym">Piriformospora indica</name>
    <dbReference type="NCBI Taxonomy" id="1109443"/>
    <lineage>
        <taxon>Eukaryota</taxon>
        <taxon>Fungi</taxon>
        <taxon>Dikarya</taxon>
        <taxon>Basidiomycota</taxon>
        <taxon>Agaricomycotina</taxon>
        <taxon>Agaricomycetes</taxon>
        <taxon>Sebacinales</taxon>
        <taxon>Serendipitaceae</taxon>
        <taxon>Serendipita</taxon>
    </lineage>
</organism>
<feature type="compositionally biased region" description="Low complexity" evidence="1">
    <location>
        <begin position="172"/>
        <end position="183"/>
    </location>
</feature>
<evidence type="ECO:0000313" key="2">
    <source>
        <dbReference type="EMBL" id="CCA71520.1"/>
    </source>
</evidence>
<protein>
    <submittedName>
        <fullName evidence="2">Uncharacterized protein</fullName>
    </submittedName>
</protein>
<feature type="compositionally biased region" description="Low complexity" evidence="1">
    <location>
        <begin position="229"/>
        <end position="239"/>
    </location>
</feature>
<name>G4TJM7_SERID</name>
<comment type="caution">
    <text evidence="2">The sequence shown here is derived from an EMBL/GenBank/DDBJ whole genome shotgun (WGS) entry which is preliminary data.</text>
</comment>
<reference evidence="2 3" key="1">
    <citation type="journal article" date="2011" name="PLoS Pathog.">
        <title>Endophytic Life Strategies Decoded by Genome and Transcriptome Analyses of the Mutualistic Root Symbiont Piriformospora indica.</title>
        <authorList>
            <person name="Zuccaro A."/>
            <person name="Lahrmann U."/>
            <person name="Guldener U."/>
            <person name="Langen G."/>
            <person name="Pfiffi S."/>
            <person name="Biedenkopf D."/>
            <person name="Wong P."/>
            <person name="Samans B."/>
            <person name="Grimm C."/>
            <person name="Basiewicz M."/>
            <person name="Murat C."/>
            <person name="Martin F."/>
            <person name="Kogel K.H."/>
        </authorList>
    </citation>
    <scope>NUCLEOTIDE SEQUENCE [LARGE SCALE GENOMIC DNA]</scope>
    <source>
        <strain evidence="2 3">DSM 11827</strain>
    </source>
</reference>
<dbReference type="EMBL" id="CAFZ01000123">
    <property type="protein sequence ID" value="CCA71520.1"/>
    <property type="molecule type" value="Genomic_DNA"/>
</dbReference>
<dbReference type="HOGENOM" id="CLU_711974_0_0_1"/>
<feature type="region of interest" description="Disordered" evidence="1">
    <location>
        <begin position="149"/>
        <end position="260"/>
    </location>
</feature>
<accession>G4TJM7</accession>
<keyword evidence="3" id="KW-1185">Reference proteome</keyword>
<proteinExistence type="predicted"/>
<dbReference type="InParanoid" id="G4TJM7"/>